<feature type="compositionally biased region" description="Pro residues" evidence="1">
    <location>
        <begin position="29"/>
        <end position="45"/>
    </location>
</feature>
<keyword evidence="2" id="KW-0472">Membrane</keyword>
<feature type="region of interest" description="Disordered" evidence="1">
    <location>
        <begin position="106"/>
        <end position="126"/>
    </location>
</feature>
<evidence type="ECO:0000313" key="3">
    <source>
        <dbReference type="EMBL" id="KAK5080616.1"/>
    </source>
</evidence>
<reference evidence="3 4" key="1">
    <citation type="submission" date="2023-08" db="EMBL/GenBank/DDBJ databases">
        <title>Black Yeasts Isolated from many extreme environments.</title>
        <authorList>
            <person name="Coleine C."/>
            <person name="Stajich J.E."/>
            <person name="Selbmann L."/>
        </authorList>
    </citation>
    <scope>NUCLEOTIDE SEQUENCE [LARGE SCALE GENOMIC DNA]</scope>
    <source>
        <strain evidence="3 4">CCFEE 5885</strain>
    </source>
</reference>
<keyword evidence="2" id="KW-1133">Transmembrane helix</keyword>
<sequence length="479" mass="52147">MQQVSHGSSQTPQHLQLISARTLFAARPTGPPSSPPPTSPLPPLPETASHGEERALTSFSEALGGGHPARPPRPTTSLPNLKPRTITSPEIYRRQRNTELAAQVKFSPSQQSCPVESPSKQLPQKTPEHRNAIRLLTPTPQSSSTFSEDVLSAFPKLFQRSPRHCLNTTVGSPLGTANGTDRLKAWQVYHKLPTKSSSRSKKRKTDTKKPIARTALFIPRTPPDQPDRIGIHYPPNHGPLSGTSQSCYEAQSRNTSFGTLSPQREPSKSAPTGSPSKSPPSPSHKRTQAVTAFAFDFGKYYGSPPSVSHGSSTDNLTSLPKLPSSSDVHFPVLGHGFSAKGYPCPHVISESEKRASEEAIAFASIPYAHTIHNACPQPKTEPDLLNANSVSQPLPCPQAPERHPHPPRSSSRRMNRRPTDLETGVEEEEEEEEEEEIKKAKRKRLLWIIATISLVLTATVGILSGIISRLTNLAHTNAS</sequence>
<feature type="compositionally biased region" description="Polar residues" evidence="1">
    <location>
        <begin position="241"/>
        <end position="264"/>
    </location>
</feature>
<feature type="region of interest" description="Disordered" evidence="1">
    <location>
        <begin position="374"/>
        <end position="434"/>
    </location>
</feature>
<accession>A0ABR0JZX3</accession>
<evidence type="ECO:0000256" key="1">
    <source>
        <dbReference type="SAM" id="MobiDB-lite"/>
    </source>
</evidence>
<protein>
    <submittedName>
        <fullName evidence="3">Uncharacterized protein</fullName>
    </submittedName>
</protein>
<name>A0ABR0JZX3_9EURO</name>
<feature type="region of interest" description="Disordered" evidence="1">
    <location>
        <begin position="1"/>
        <end position="94"/>
    </location>
</feature>
<gene>
    <name evidence="3" type="ORF">LTR24_008452</name>
</gene>
<feature type="compositionally biased region" description="Polar residues" evidence="1">
    <location>
        <begin position="1"/>
        <end position="16"/>
    </location>
</feature>
<proteinExistence type="predicted"/>
<organism evidence="3 4">
    <name type="scientific">Lithohypha guttulata</name>
    <dbReference type="NCBI Taxonomy" id="1690604"/>
    <lineage>
        <taxon>Eukaryota</taxon>
        <taxon>Fungi</taxon>
        <taxon>Dikarya</taxon>
        <taxon>Ascomycota</taxon>
        <taxon>Pezizomycotina</taxon>
        <taxon>Eurotiomycetes</taxon>
        <taxon>Chaetothyriomycetidae</taxon>
        <taxon>Chaetothyriales</taxon>
        <taxon>Trichomeriaceae</taxon>
        <taxon>Lithohypha</taxon>
    </lineage>
</organism>
<keyword evidence="2" id="KW-0812">Transmembrane</keyword>
<dbReference type="Proteomes" id="UP001345013">
    <property type="component" value="Unassembled WGS sequence"/>
</dbReference>
<feature type="compositionally biased region" description="Acidic residues" evidence="1">
    <location>
        <begin position="423"/>
        <end position="434"/>
    </location>
</feature>
<dbReference type="EMBL" id="JAVRRG010000147">
    <property type="protein sequence ID" value="KAK5080616.1"/>
    <property type="molecule type" value="Genomic_DNA"/>
</dbReference>
<feature type="compositionally biased region" description="Polar residues" evidence="1">
    <location>
        <begin position="106"/>
        <end position="124"/>
    </location>
</feature>
<evidence type="ECO:0000313" key="4">
    <source>
        <dbReference type="Proteomes" id="UP001345013"/>
    </source>
</evidence>
<feature type="region of interest" description="Disordered" evidence="1">
    <location>
        <begin position="190"/>
        <end position="287"/>
    </location>
</feature>
<evidence type="ECO:0000256" key="2">
    <source>
        <dbReference type="SAM" id="Phobius"/>
    </source>
</evidence>
<comment type="caution">
    <text evidence="3">The sequence shown here is derived from an EMBL/GenBank/DDBJ whole genome shotgun (WGS) entry which is preliminary data.</text>
</comment>
<feature type="transmembrane region" description="Helical" evidence="2">
    <location>
        <begin position="445"/>
        <end position="467"/>
    </location>
</feature>
<keyword evidence="4" id="KW-1185">Reference proteome</keyword>